<evidence type="ECO:0000313" key="10">
    <source>
        <dbReference type="EMBL" id="OAO12145.1"/>
    </source>
</evidence>
<dbReference type="AlphaFoldDB" id="A0A196S4W7"/>
<evidence type="ECO:0000259" key="8">
    <source>
        <dbReference type="PROSITE" id="PS50011"/>
    </source>
</evidence>
<dbReference type="PROSITE" id="PS50078">
    <property type="entry name" value="POLO_BOX"/>
    <property type="match status" value="1"/>
</dbReference>
<feature type="domain" description="POLO box" evidence="9">
    <location>
        <begin position="504"/>
        <end position="593"/>
    </location>
</feature>
<dbReference type="PROSITE" id="PS00107">
    <property type="entry name" value="PROTEIN_KINASE_ATP"/>
    <property type="match status" value="1"/>
</dbReference>
<organism evidence="10 11">
    <name type="scientific">Blastocystis sp. subtype 1 (strain ATCC 50177 / NandII)</name>
    <dbReference type="NCBI Taxonomy" id="478820"/>
    <lineage>
        <taxon>Eukaryota</taxon>
        <taxon>Sar</taxon>
        <taxon>Stramenopiles</taxon>
        <taxon>Bigyra</taxon>
        <taxon>Opalozoa</taxon>
        <taxon>Opalinata</taxon>
        <taxon>Blastocystidae</taxon>
        <taxon>Blastocystis</taxon>
    </lineage>
</organism>
<evidence type="ECO:0000313" key="11">
    <source>
        <dbReference type="Proteomes" id="UP000078348"/>
    </source>
</evidence>
<evidence type="ECO:0000256" key="4">
    <source>
        <dbReference type="ARBA" id="ARBA00022777"/>
    </source>
</evidence>
<accession>A0A196S4W7</accession>
<dbReference type="Gene3D" id="3.30.1120.30">
    <property type="entry name" value="POLO box domain"/>
    <property type="match status" value="2"/>
</dbReference>
<dbReference type="GO" id="GO:0005634">
    <property type="term" value="C:nucleus"/>
    <property type="evidence" value="ECO:0007669"/>
    <property type="project" value="TreeGrafter"/>
</dbReference>
<reference evidence="10 11" key="1">
    <citation type="submission" date="2016-05" db="EMBL/GenBank/DDBJ databases">
        <title>Nuclear genome of Blastocystis sp. subtype 1 NandII.</title>
        <authorList>
            <person name="Gentekaki E."/>
            <person name="Curtis B."/>
            <person name="Stairs C."/>
            <person name="Eme L."/>
            <person name="Herman E."/>
            <person name="Klimes V."/>
            <person name="Arias M.C."/>
            <person name="Elias M."/>
            <person name="Hilliou F."/>
            <person name="Klute M."/>
            <person name="Malik S.-B."/>
            <person name="Pightling A."/>
            <person name="Rachubinski R."/>
            <person name="Salas D."/>
            <person name="Schlacht A."/>
            <person name="Suga H."/>
            <person name="Archibald J."/>
            <person name="Ball S.G."/>
            <person name="Clark G."/>
            <person name="Dacks J."/>
            <person name="Van Der Giezen M."/>
            <person name="Tsaousis A."/>
            <person name="Roger A."/>
        </authorList>
    </citation>
    <scope>NUCLEOTIDE SEQUENCE [LARGE SCALE GENOMIC DNA]</scope>
    <source>
        <strain evidence="11">ATCC 50177 / NandII</strain>
    </source>
</reference>
<keyword evidence="4 7" id="KW-0418">Kinase</keyword>
<dbReference type="SMART" id="SM00220">
    <property type="entry name" value="S_TKc"/>
    <property type="match status" value="1"/>
</dbReference>
<sequence>MEDRKELLTEIPVAGIIKKNGEKYITELDETKTKIVDRYRVGKQIGKGGFAIVYELTSIRTGKKYAGKVVEKAGLTKPKYLEKFMSEIRIHQSLDHPHICKMYKHFEDNRYHYLILELCSNETLAHLLRVRKCLTEPEVQYFLLQIIDAVSYLHKRCIIHRDLKLGNIFLDENLEVKVGDLGLAAQLNEPNERKKTMCGTPNYIAPEILQSNDKRAYSYEVDIWAIGVITYTMLIGKAPFDGGSKEITYRKIRENELSFPIKDHHISHQARMFIRSILNPDPTQRLTLEQMVQHPFFTDSPIDPPKSLPLYILREPFLLSARLPTEPTPVLQRAQRLPAEDTSVGEAKRIRMTDLPAPRLPAPTTVSSPSPAVGTVGQATGEAGGNAYTAHLFRPQAAEYDLDGNGRNNLNRFSLTGDRAREMEGRLDYVNRSFHDARGLLPSEVFEGLPTGIVPSITVPRGRFEEKEGSPLLQAHAANLYTAMNNPGLMVPANHVQVTRTANWIVDEYDFTRKYGIGYMFSNGNIGILFNDKTSIVLSADGMFFEYHPRISITQWNAKQTFPPSVSGSIDDYPDELAKKITLIKYFRTNFRDRAENRMLSKEEVEDTARGGPKVNMPFALKWLKKEDASICMLSTGAIQVRYDGGTILNLESPFDDVTYLDKYGVVTAMPLAKAISLKRDDLMRRLDYVESNIQDIVTHLSKAHH</sequence>
<dbReference type="FunFam" id="1.10.510.10:FF:000571">
    <property type="entry name" value="Maternal embryonic leucine zipper kinase"/>
    <property type="match status" value="1"/>
</dbReference>
<feature type="domain" description="Protein kinase" evidence="8">
    <location>
        <begin position="39"/>
        <end position="297"/>
    </location>
</feature>
<dbReference type="OrthoDB" id="408964at2759"/>
<dbReference type="EMBL" id="LXWW01000561">
    <property type="protein sequence ID" value="OAO12145.1"/>
    <property type="molecule type" value="Genomic_DNA"/>
</dbReference>
<dbReference type="Proteomes" id="UP000078348">
    <property type="component" value="Unassembled WGS sequence"/>
</dbReference>
<dbReference type="CDD" id="cd14099">
    <property type="entry name" value="STKc_PLK"/>
    <property type="match status" value="1"/>
</dbReference>
<keyword evidence="3 6" id="KW-0547">Nucleotide-binding</keyword>
<dbReference type="InterPro" id="IPR008271">
    <property type="entry name" value="Ser/Thr_kinase_AS"/>
</dbReference>
<dbReference type="CDD" id="cd13118">
    <property type="entry name" value="POLO_box_1"/>
    <property type="match status" value="1"/>
</dbReference>
<comment type="similarity">
    <text evidence="7">Belongs to the protein kinase superfamily. Ser/Thr protein kinase family. CDC5/Polo subfamily.</text>
</comment>
<evidence type="ECO:0000259" key="9">
    <source>
        <dbReference type="PROSITE" id="PS50078"/>
    </source>
</evidence>
<dbReference type="PROSITE" id="PS00108">
    <property type="entry name" value="PROTEIN_KINASE_ST"/>
    <property type="match status" value="1"/>
</dbReference>
<dbReference type="InterPro" id="IPR017441">
    <property type="entry name" value="Protein_kinase_ATP_BS"/>
</dbReference>
<dbReference type="InterPro" id="IPR036947">
    <property type="entry name" value="POLO_box_dom_sf"/>
</dbReference>
<evidence type="ECO:0000256" key="7">
    <source>
        <dbReference type="RuleBase" id="RU361162"/>
    </source>
</evidence>
<dbReference type="FunFam" id="3.30.200.20:FF:000042">
    <property type="entry name" value="Aurora kinase A"/>
    <property type="match status" value="1"/>
</dbReference>
<evidence type="ECO:0000256" key="3">
    <source>
        <dbReference type="ARBA" id="ARBA00022741"/>
    </source>
</evidence>
<dbReference type="PANTHER" id="PTHR24345">
    <property type="entry name" value="SERINE/THREONINE-PROTEIN KINASE PLK"/>
    <property type="match status" value="1"/>
</dbReference>
<keyword evidence="1 7" id="KW-0723">Serine/threonine-protein kinase</keyword>
<keyword evidence="2 7" id="KW-0808">Transferase</keyword>
<dbReference type="InterPro" id="IPR000719">
    <property type="entry name" value="Prot_kinase_dom"/>
</dbReference>
<dbReference type="GO" id="GO:0004674">
    <property type="term" value="F:protein serine/threonine kinase activity"/>
    <property type="evidence" value="ECO:0007669"/>
    <property type="project" value="UniProtKB-KW"/>
</dbReference>
<dbReference type="Pfam" id="PF00069">
    <property type="entry name" value="Pkinase"/>
    <property type="match status" value="1"/>
</dbReference>
<evidence type="ECO:0000256" key="5">
    <source>
        <dbReference type="ARBA" id="ARBA00022840"/>
    </source>
</evidence>
<dbReference type="Pfam" id="PF00659">
    <property type="entry name" value="POLO_box"/>
    <property type="match status" value="1"/>
</dbReference>
<keyword evidence="5 6" id="KW-0067">ATP-binding</keyword>
<gene>
    <name evidence="10" type="ORF">AV274_6195</name>
</gene>
<evidence type="ECO:0000256" key="2">
    <source>
        <dbReference type="ARBA" id="ARBA00022679"/>
    </source>
</evidence>
<dbReference type="SUPFAM" id="SSF56112">
    <property type="entry name" value="Protein kinase-like (PK-like)"/>
    <property type="match status" value="1"/>
</dbReference>
<dbReference type="GO" id="GO:0005524">
    <property type="term" value="F:ATP binding"/>
    <property type="evidence" value="ECO:0007669"/>
    <property type="project" value="UniProtKB-UniRule"/>
</dbReference>
<name>A0A196S4W7_BLAHN</name>
<dbReference type="PANTHER" id="PTHR24345:SF0">
    <property type="entry name" value="CELL CYCLE SERINE_THREONINE-PROTEIN KINASE CDC5_MSD2"/>
    <property type="match status" value="1"/>
</dbReference>
<keyword evidence="11" id="KW-1185">Reference proteome</keyword>
<comment type="catalytic activity">
    <reaction evidence="7">
        <text>L-threonyl-[protein] + ATP = O-phospho-L-threonyl-[protein] + ADP + H(+)</text>
        <dbReference type="Rhea" id="RHEA:46608"/>
        <dbReference type="Rhea" id="RHEA-COMP:11060"/>
        <dbReference type="Rhea" id="RHEA-COMP:11605"/>
        <dbReference type="ChEBI" id="CHEBI:15378"/>
        <dbReference type="ChEBI" id="CHEBI:30013"/>
        <dbReference type="ChEBI" id="CHEBI:30616"/>
        <dbReference type="ChEBI" id="CHEBI:61977"/>
        <dbReference type="ChEBI" id="CHEBI:456216"/>
        <dbReference type="EC" id="2.7.11.21"/>
    </reaction>
</comment>
<dbReference type="STRING" id="478820.A0A196S4W7"/>
<dbReference type="EC" id="2.7.11.21" evidence="7"/>
<dbReference type="InterPro" id="IPR000959">
    <property type="entry name" value="POLO_box_dom"/>
</dbReference>
<evidence type="ECO:0000256" key="1">
    <source>
        <dbReference type="ARBA" id="ARBA00022527"/>
    </source>
</evidence>
<protein>
    <recommendedName>
        <fullName evidence="7">Serine/threonine-protein kinase PLK</fullName>
        <ecNumber evidence="7">2.7.11.21</ecNumber>
    </recommendedName>
    <alternativeName>
        <fullName evidence="7">Polo-like kinase</fullName>
    </alternativeName>
</protein>
<proteinExistence type="inferred from homology"/>
<dbReference type="InterPro" id="IPR011009">
    <property type="entry name" value="Kinase-like_dom_sf"/>
</dbReference>
<dbReference type="InterPro" id="IPR033701">
    <property type="entry name" value="POLO_box_1"/>
</dbReference>
<evidence type="ECO:0000256" key="6">
    <source>
        <dbReference type="PROSITE-ProRule" id="PRU10141"/>
    </source>
</evidence>
<dbReference type="Gene3D" id="1.10.510.10">
    <property type="entry name" value="Transferase(Phosphotransferase) domain 1"/>
    <property type="match status" value="1"/>
</dbReference>
<dbReference type="PROSITE" id="PS50011">
    <property type="entry name" value="PROTEIN_KINASE_DOM"/>
    <property type="match status" value="1"/>
</dbReference>
<dbReference type="SUPFAM" id="SSF82615">
    <property type="entry name" value="Polo-box domain"/>
    <property type="match status" value="2"/>
</dbReference>
<feature type="binding site" evidence="6">
    <location>
        <position position="68"/>
    </location>
    <ligand>
        <name>ATP</name>
        <dbReference type="ChEBI" id="CHEBI:30616"/>
    </ligand>
</feature>
<comment type="caution">
    <text evidence="10">The sequence shown here is derived from an EMBL/GenBank/DDBJ whole genome shotgun (WGS) entry which is preliminary data.</text>
</comment>